<dbReference type="OrthoDB" id="9815923at2"/>
<proteinExistence type="predicted"/>
<evidence type="ECO:0000313" key="2">
    <source>
        <dbReference type="Proteomes" id="UP000002440"/>
    </source>
</evidence>
<organism evidence="1 2">
    <name type="scientific">Methylobacillus flagellatus (strain ATCC 51484 / DSM 6875 / VKM B-1610 / KT)</name>
    <dbReference type="NCBI Taxonomy" id="265072"/>
    <lineage>
        <taxon>Bacteria</taxon>
        <taxon>Pseudomonadati</taxon>
        <taxon>Pseudomonadota</taxon>
        <taxon>Betaproteobacteria</taxon>
        <taxon>Nitrosomonadales</taxon>
        <taxon>Methylophilaceae</taxon>
        <taxon>Methylobacillus</taxon>
    </lineage>
</organism>
<accession>Q1GXV3</accession>
<reference evidence="1 2" key="1">
    <citation type="submission" date="2006-03" db="EMBL/GenBank/DDBJ databases">
        <title>Complete sequence of Methylobacillus flagellatus KT.</title>
        <authorList>
            <consortium name="US DOE Joint Genome Institute"/>
            <person name="Copeland A."/>
            <person name="Lucas S."/>
            <person name="Lapidus A."/>
            <person name="Barry K."/>
            <person name="Detter J.C."/>
            <person name="Glavina del Rio T."/>
            <person name="Hammon N."/>
            <person name="Israni S."/>
            <person name="Dalin E."/>
            <person name="Tice H."/>
            <person name="Pitluck S."/>
            <person name="Brettin T."/>
            <person name="Bruce D."/>
            <person name="Han C."/>
            <person name="Tapia R."/>
            <person name="Saunders E."/>
            <person name="Gilna P."/>
            <person name="Schmutz J."/>
            <person name="Larimer F."/>
            <person name="Land M."/>
            <person name="Kyrpides N."/>
            <person name="Anderson I."/>
            <person name="Richardson P."/>
        </authorList>
    </citation>
    <scope>NUCLEOTIDE SEQUENCE [LARGE SCALE GENOMIC DNA]</scope>
    <source>
        <strain evidence="2">KT / ATCC 51484 / DSM 6875</strain>
    </source>
</reference>
<gene>
    <name evidence="1" type="ordered locus">Mfla_2671</name>
</gene>
<dbReference type="KEGG" id="mfa:Mfla_2671"/>
<dbReference type="AlphaFoldDB" id="Q1GXV3"/>
<dbReference type="HOGENOM" id="CLU_2700509_0_0_4"/>
<protein>
    <submittedName>
        <fullName evidence="1">Uncharacterized protein</fullName>
    </submittedName>
</protein>
<dbReference type="EMBL" id="CP000284">
    <property type="protein sequence ID" value="ABE50934.1"/>
    <property type="molecule type" value="Genomic_DNA"/>
</dbReference>
<dbReference type="Proteomes" id="UP000002440">
    <property type="component" value="Chromosome"/>
</dbReference>
<keyword evidence="2" id="KW-1185">Reference proteome</keyword>
<sequence>MFVQAGALLSMAASNWESCLEIGDNPAFNGTVVGRGGFLAARHMYVVHLGLGQADQAERLANLECELLRQRSG</sequence>
<name>Q1GXV3_METFK</name>
<evidence type="ECO:0000313" key="1">
    <source>
        <dbReference type="EMBL" id="ABE50934.1"/>
    </source>
</evidence>